<dbReference type="Gene3D" id="3.40.50.1820">
    <property type="entry name" value="alpha/beta hydrolase"/>
    <property type="match status" value="2"/>
</dbReference>
<evidence type="ECO:0000256" key="3">
    <source>
        <dbReference type="ARBA" id="ARBA00022801"/>
    </source>
</evidence>
<keyword evidence="3" id="KW-0378">Hydrolase</keyword>
<feature type="signal peptide" evidence="4">
    <location>
        <begin position="1"/>
        <end position="21"/>
    </location>
</feature>
<dbReference type="GO" id="GO:0008233">
    <property type="term" value="F:peptidase activity"/>
    <property type="evidence" value="ECO:0007669"/>
    <property type="project" value="UniProtKB-KW"/>
</dbReference>
<keyword evidence="6" id="KW-1185">Reference proteome</keyword>
<protein>
    <submittedName>
        <fullName evidence="5">S28 family serine protease</fullName>
    </submittedName>
</protein>
<dbReference type="SUPFAM" id="SSF53474">
    <property type="entry name" value="alpha/beta-Hydrolases"/>
    <property type="match status" value="1"/>
</dbReference>
<sequence length="423" mass="49357">MKKHLFFTACLSLLLFLQVQGQQSLKTQLENLFPGSKIEKLSNKDHFTESYHIVLQQALDHKDPKAGTFEHHIYFSHFDTKAPMLLVTEGYSARNRTYELSKYLKTNQVIVEYRFYGKSRPNPIPWKYLTNDQAVEDYHSITQKLKTIYQNKWISTGISKGGETVMIYKSKYPKDIDVAVPYVAPLINGLEDERTTQLINSVGTEACRKSIREFQRAVLKNRDEVLKEMTTFVKEKKMTYTEVSIEEALEYATLEFPFSFWQWGGKCEEVPANTASPKELFAYLNKVVGVWFYSDGGYETYLPSFYQHVRELGYYGFDLEPVQDLLKIVKSSTNKRFAPKNVDLSYNPKYIKKVRRFIEKKGNQILYIYGEFDPWGACAPEPRKQLDALKMVLKGGHHGTRIRHFSPEDQKLIFDTLNRWLKE</sequence>
<dbReference type="InterPro" id="IPR029058">
    <property type="entry name" value="AB_hydrolase_fold"/>
</dbReference>
<dbReference type="Proteomes" id="UP001597508">
    <property type="component" value="Unassembled WGS sequence"/>
</dbReference>
<gene>
    <name evidence="5" type="ORF">ACFSRZ_15705</name>
</gene>
<dbReference type="GO" id="GO:0006508">
    <property type="term" value="P:proteolysis"/>
    <property type="evidence" value="ECO:0007669"/>
    <property type="project" value="UniProtKB-KW"/>
</dbReference>
<dbReference type="RefSeq" id="WP_379667527.1">
    <property type="nucleotide sequence ID" value="NZ_JBHULH010000012.1"/>
</dbReference>
<organism evidence="5 6">
    <name type="scientific">Pseudotenacibaculum haliotis</name>
    <dbReference type="NCBI Taxonomy" id="1862138"/>
    <lineage>
        <taxon>Bacteria</taxon>
        <taxon>Pseudomonadati</taxon>
        <taxon>Bacteroidota</taxon>
        <taxon>Flavobacteriia</taxon>
        <taxon>Flavobacteriales</taxon>
        <taxon>Flavobacteriaceae</taxon>
        <taxon>Pseudotenacibaculum</taxon>
    </lineage>
</organism>
<accession>A0ABW5LYC6</accession>
<evidence type="ECO:0000313" key="6">
    <source>
        <dbReference type="Proteomes" id="UP001597508"/>
    </source>
</evidence>
<dbReference type="PANTHER" id="PTHR11010">
    <property type="entry name" value="PROTEASE S28 PRO-X CARBOXYPEPTIDASE-RELATED"/>
    <property type="match status" value="1"/>
</dbReference>
<evidence type="ECO:0000256" key="2">
    <source>
        <dbReference type="ARBA" id="ARBA00022729"/>
    </source>
</evidence>
<feature type="chain" id="PRO_5046362170" evidence="4">
    <location>
        <begin position="22"/>
        <end position="423"/>
    </location>
</feature>
<dbReference type="Pfam" id="PF05576">
    <property type="entry name" value="Peptidase_S37"/>
    <property type="match status" value="1"/>
</dbReference>
<keyword evidence="1 5" id="KW-0645">Protease</keyword>
<keyword evidence="2 4" id="KW-0732">Signal</keyword>
<reference evidence="6" key="1">
    <citation type="journal article" date="2019" name="Int. J. Syst. Evol. Microbiol.">
        <title>The Global Catalogue of Microorganisms (GCM) 10K type strain sequencing project: providing services to taxonomists for standard genome sequencing and annotation.</title>
        <authorList>
            <consortium name="The Broad Institute Genomics Platform"/>
            <consortium name="The Broad Institute Genome Sequencing Center for Infectious Disease"/>
            <person name="Wu L."/>
            <person name="Ma J."/>
        </authorList>
    </citation>
    <scope>NUCLEOTIDE SEQUENCE [LARGE SCALE GENOMIC DNA]</scope>
    <source>
        <strain evidence="6">KCTC 52127</strain>
    </source>
</reference>
<proteinExistence type="predicted"/>
<name>A0ABW5LYC6_9FLAO</name>
<evidence type="ECO:0000313" key="5">
    <source>
        <dbReference type="EMBL" id="MFD2568821.1"/>
    </source>
</evidence>
<comment type="caution">
    <text evidence="5">The sequence shown here is derived from an EMBL/GenBank/DDBJ whole genome shotgun (WGS) entry which is preliminary data.</text>
</comment>
<dbReference type="InterPro" id="IPR008761">
    <property type="entry name" value="Peptidase_S37"/>
</dbReference>
<dbReference type="PANTHER" id="PTHR11010:SF38">
    <property type="entry name" value="LYSOSOMAL PRO-X CARBOXYPEPTIDASE"/>
    <property type="match status" value="1"/>
</dbReference>
<evidence type="ECO:0000256" key="1">
    <source>
        <dbReference type="ARBA" id="ARBA00022670"/>
    </source>
</evidence>
<dbReference type="EMBL" id="JBHULH010000012">
    <property type="protein sequence ID" value="MFD2568821.1"/>
    <property type="molecule type" value="Genomic_DNA"/>
</dbReference>
<evidence type="ECO:0000256" key="4">
    <source>
        <dbReference type="SAM" id="SignalP"/>
    </source>
</evidence>